<dbReference type="GO" id="GO:0005524">
    <property type="term" value="F:ATP binding"/>
    <property type="evidence" value="ECO:0007669"/>
    <property type="project" value="InterPro"/>
</dbReference>
<dbReference type="Proteomes" id="UP000011083">
    <property type="component" value="Unassembled WGS sequence"/>
</dbReference>
<evidence type="ECO:0000259" key="1">
    <source>
        <dbReference type="Pfam" id="PF08442"/>
    </source>
</evidence>
<dbReference type="GO" id="GO:0004776">
    <property type="term" value="F:succinate-CoA ligase (GDP-forming) activity"/>
    <property type="evidence" value="ECO:0007669"/>
    <property type="project" value="TreeGrafter"/>
</dbReference>
<dbReference type="UniPathway" id="UPA00223">
    <property type="reaction ID" value="UER00999"/>
</dbReference>
<dbReference type="InterPro" id="IPR013650">
    <property type="entry name" value="ATP-grasp_succ-CoA_synth-type"/>
</dbReference>
<dbReference type="RefSeq" id="XP_004334124.1">
    <property type="nucleotide sequence ID" value="XM_004334076.1"/>
</dbReference>
<dbReference type="OrthoDB" id="1552at2759"/>
<reference evidence="2 3" key="1">
    <citation type="journal article" date="2013" name="Genome Biol.">
        <title>Genome of Acanthamoeba castellanii highlights extensive lateral gene transfer and early evolution of tyrosine kinase signaling.</title>
        <authorList>
            <person name="Clarke M."/>
            <person name="Lohan A.J."/>
            <person name="Liu B."/>
            <person name="Lagkouvardos I."/>
            <person name="Roy S."/>
            <person name="Zafar N."/>
            <person name="Bertelli C."/>
            <person name="Schilde C."/>
            <person name="Kianianmomeni A."/>
            <person name="Burglin T.R."/>
            <person name="Frech C."/>
            <person name="Turcotte B."/>
            <person name="Kopec K.O."/>
            <person name="Synnott J.M."/>
            <person name="Choo C."/>
            <person name="Paponov I."/>
            <person name="Finkler A."/>
            <person name="Soon Heng Tan C."/>
            <person name="Hutchins A.P."/>
            <person name="Weinmeier T."/>
            <person name="Rattei T."/>
            <person name="Chu J.S."/>
            <person name="Gimenez G."/>
            <person name="Irimia M."/>
            <person name="Rigden D.J."/>
            <person name="Fitzpatrick D.A."/>
            <person name="Lorenzo-Morales J."/>
            <person name="Bateman A."/>
            <person name="Chiu C.H."/>
            <person name="Tang P."/>
            <person name="Hegemann P."/>
            <person name="Fromm H."/>
            <person name="Raoult D."/>
            <person name="Greub G."/>
            <person name="Miranda-Saavedra D."/>
            <person name="Chen N."/>
            <person name="Nash P."/>
            <person name="Ginger M.L."/>
            <person name="Horn M."/>
            <person name="Schaap P."/>
            <person name="Caler L."/>
            <person name="Loftus B."/>
        </authorList>
    </citation>
    <scope>NUCLEOTIDE SEQUENCE [LARGE SCALE GENOMIC DNA]</scope>
    <source>
        <strain evidence="2 3">Neff</strain>
    </source>
</reference>
<dbReference type="Gene3D" id="3.30.1490.20">
    <property type="entry name" value="ATP-grasp fold, A domain"/>
    <property type="match status" value="1"/>
</dbReference>
<organism evidence="2 3">
    <name type="scientific">Acanthamoeba castellanii (strain ATCC 30010 / Neff)</name>
    <dbReference type="NCBI Taxonomy" id="1257118"/>
    <lineage>
        <taxon>Eukaryota</taxon>
        <taxon>Amoebozoa</taxon>
        <taxon>Discosea</taxon>
        <taxon>Longamoebia</taxon>
        <taxon>Centramoebida</taxon>
        <taxon>Acanthamoebidae</taxon>
        <taxon>Acanthamoeba</taxon>
    </lineage>
</organism>
<dbReference type="OMA" id="DIAHESY"/>
<dbReference type="STRING" id="1257118.L8GIY7"/>
<dbReference type="EMBL" id="KB008130">
    <property type="protein sequence ID" value="ELR12111.1"/>
    <property type="molecule type" value="Genomic_DNA"/>
</dbReference>
<dbReference type="GO" id="GO:0042709">
    <property type="term" value="C:succinate-CoA ligase complex"/>
    <property type="evidence" value="ECO:0007669"/>
    <property type="project" value="TreeGrafter"/>
</dbReference>
<accession>L8GIY7</accession>
<dbReference type="FunFam" id="3.30.1490.20:FF:000004">
    <property type="entry name" value="Succinate--CoA ligase [ADP-forming] subunit beta, mitochondrial"/>
    <property type="match status" value="1"/>
</dbReference>
<dbReference type="KEGG" id="acan:ACA1_014100"/>
<dbReference type="GeneID" id="14912594"/>
<protein>
    <submittedName>
        <fullName evidence="2">SuccinateCoA ligase, GDP-forming, beta subunit, putative</fullName>
    </submittedName>
</protein>
<dbReference type="VEuPathDB" id="AmoebaDB:ACA1_014100"/>
<feature type="non-terminal residue" evidence="2">
    <location>
        <position position="1"/>
    </location>
</feature>
<dbReference type="GO" id="GO:0006104">
    <property type="term" value="P:succinyl-CoA metabolic process"/>
    <property type="evidence" value="ECO:0007669"/>
    <property type="project" value="TreeGrafter"/>
</dbReference>
<dbReference type="PANTHER" id="PTHR11815:SF10">
    <property type="entry name" value="SUCCINATE--COA LIGASE [GDP-FORMING] SUBUNIT BETA, MITOCHONDRIAL"/>
    <property type="match status" value="1"/>
</dbReference>
<dbReference type="AlphaFoldDB" id="L8GIY7"/>
<keyword evidence="3" id="KW-1185">Reference proteome</keyword>
<keyword evidence="2" id="KW-0436">Ligase</keyword>
<name>L8GIY7_ACACF</name>
<gene>
    <name evidence="2" type="ORF">ACA1_014100</name>
</gene>
<proteinExistence type="predicted"/>
<evidence type="ECO:0000313" key="3">
    <source>
        <dbReference type="Proteomes" id="UP000011083"/>
    </source>
</evidence>
<dbReference type="GO" id="GO:0006099">
    <property type="term" value="P:tricarboxylic acid cycle"/>
    <property type="evidence" value="ECO:0007669"/>
    <property type="project" value="UniProtKB-UniPathway"/>
</dbReference>
<dbReference type="SUPFAM" id="SSF56059">
    <property type="entry name" value="Glutathione synthetase ATP-binding domain-like"/>
    <property type="match status" value="1"/>
</dbReference>
<sequence>QAAPITSTQVRFLNLQEFSSKGLMDQYGVRTQKWKLATTPEEALAAAKELKKNPECKELVVKAQILAGGRGKGVFDNGFKGGVHLCNTPEEAAQLTKQMLGHKLTTKQTGPEGTLVSKVMIAQSIDLKRETYFAILMDRAFSGPVMVASPQGGMDIEQVAEETPDLIFKVNEPHQRTHCASFGGA</sequence>
<dbReference type="GO" id="GO:0005739">
    <property type="term" value="C:mitochondrion"/>
    <property type="evidence" value="ECO:0007669"/>
    <property type="project" value="TreeGrafter"/>
</dbReference>
<evidence type="ECO:0000313" key="2">
    <source>
        <dbReference type="EMBL" id="ELR12111.1"/>
    </source>
</evidence>
<feature type="domain" description="ATP-grasp fold succinyl-CoA synthetase-type" evidence="1">
    <location>
        <begin position="14"/>
        <end position="171"/>
    </location>
</feature>
<dbReference type="PANTHER" id="PTHR11815">
    <property type="entry name" value="SUCCINYL-COA SYNTHETASE BETA CHAIN"/>
    <property type="match status" value="1"/>
</dbReference>
<dbReference type="InterPro" id="IPR013815">
    <property type="entry name" value="ATP_grasp_subdomain_1"/>
</dbReference>
<dbReference type="Pfam" id="PF08442">
    <property type="entry name" value="ATP-grasp_2"/>
    <property type="match status" value="1"/>
</dbReference>